<proteinExistence type="predicted"/>
<dbReference type="Proteomes" id="UP000000438">
    <property type="component" value="Chromosome"/>
</dbReference>
<dbReference type="PRINTS" id="PR00507">
    <property type="entry name" value="N12N6MTFRASE"/>
</dbReference>
<feature type="coiled-coil region" evidence="7">
    <location>
        <begin position="544"/>
        <end position="571"/>
    </location>
</feature>
<dbReference type="AlphaFoldDB" id="Q6L2Y8"/>
<dbReference type="InterPro" id="IPR051537">
    <property type="entry name" value="DNA_Adenine_Mtase"/>
</dbReference>
<dbReference type="GO" id="GO:0032259">
    <property type="term" value="P:methylation"/>
    <property type="evidence" value="ECO:0007669"/>
    <property type="project" value="UniProtKB-KW"/>
</dbReference>
<dbReference type="InterPro" id="IPR002052">
    <property type="entry name" value="DNA_methylase_N6_adenine_CS"/>
</dbReference>
<dbReference type="PROSITE" id="PS00092">
    <property type="entry name" value="N6_MTASE"/>
    <property type="match status" value="1"/>
</dbReference>
<organism evidence="10 11">
    <name type="scientific">Picrophilus torridus (strain ATCC 700027 / DSM 9790 / JCM 10055 / NBRC 100828 / KAW 2/3)</name>
    <dbReference type="NCBI Taxonomy" id="1122961"/>
    <lineage>
        <taxon>Archaea</taxon>
        <taxon>Methanobacteriati</taxon>
        <taxon>Thermoplasmatota</taxon>
        <taxon>Thermoplasmata</taxon>
        <taxon>Thermoplasmatales</taxon>
        <taxon>Picrophilaceae</taxon>
        <taxon>Picrophilus</taxon>
    </lineage>
</organism>
<evidence type="ECO:0000313" key="11">
    <source>
        <dbReference type="Proteomes" id="UP000000438"/>
    </source>
</evidence>
<dbReference type="GeneID" id="2845238"/>
<evidence type="ECO:0000256" key="7">
    <source>
        <dbReference type="SAM" id="Coils"/>
    </source>
</evidence>
<dbReference type="PANTHER" id="PTHR42933">
    <property type="entry name" value="SLR6095 PROTEIN"/>
    <property type="match status" value="1"/>
</dbReference>
<keyword evidence="3" id="KW-0808">Transferase</keyword>
<keyword evidence="4" id="KW-0949">S-adenosyl-L-methionine</keyword>
<evidence type="ECO:0000256" key="6">
    <source>
        <dbReference type="ARBA" id="ARBA00047942"/>
    </source>
</evidence>
<dbReference type="PaxDb" id="263820-PTO0078"/>
<dbReference type="HOGENOM" id="CLU_013049_4_2_2"/>
<dbReference type="InterPro" id="IPR022749">
    <property type="entry name" value="D12N6_MeTrfase_N"/>
</dbReference>
<keyword evidence="10" id="KW-0378">Hydrolase</keyword>
<reference evidence="10 11" key="1">
    <citation type="journal article" date="2004" name="Proc. Natl. Acad. Sci. U.S.A.">
        <title>Genome sequence of Picrophilus torridus and its implications for life around pH 0.</title>
        <authorList>
            <person name="Futterer O."/>
            <person name="Angelov A."/>
            <person name="Liesegang H."/>
            <person name="Gottschalk G."/>
            <person name="Schleper C."/>
            <person name="Schepers B."/>
            <person name="Dock C."/>
            <person name="Antranikian G."/>
            <person name="Liebl W."/>
        </authorList>
    </citation>
    <scope>NUCLEOTIDE SEQUENCE [LARGE SCALE GENOMIC DNA]</scope>
    <source>
        <strain evidence="11">ATCC 700027 / DSM 9790 / JCM 10055 / NBRC 100828</strain>
    </source>
</reference>
<comment type="catalytic activity">
    <reaction evidence="6">
        <text>a 2'-deoxyadenosine in DNA + S-adenosyl-L-methionine = an N(6)-methyl-2'-deoxyadenosine in DNA + S-adenosyl-L-homocysteine + H(+)</text>
        <dbReference type="Rhea" id="RHEA:15197"/>
        <dbReference type="Rhea" id="RHEA-COMP:12418"/>
        <dbReference type="Rhea" id="RHEA-COMP:12419"/>
        <dbReference type="ChEBI" id="CHEBI:15378"/>
        <dbReference type="ChEBI" id="CHEBI:57856"/>
        <dbReference type="ChEBI" id="CHEBI:59789"/>
        <dbReference type="ChEBI" id="CHEBI:90615"/>
        <dbReference type="ChEBI" id="CHEBI:90616"/>
        <dbReference type="EC" id="2.1.1.72"/>
    </reaction>
</comment>
<dbReference type="EMBL" id="AE017261">
    <property type="protein sequence ID" value="AAT42663.1"/>
    <property type="molecule type" value="Genomic_DNA"/>
</dbReference>
<dbReference type="EC" id="2.1.1.72" evidence="1"/>
<dbReference type="Pfam" id="PF02384">
    <property type="entry name" value="N6_Mtase"/>
    <property type="match status" value="1"/>
</dbReference>
<evidence type="ECO:0000256" key="5">
    <source>
        <dbReference type="ARBA" id="ARBA00022747"/>
    </source>
</evidence>
<evidence type="ECO:0000256" key="2">
    <source>
        <dbReference type="ARBA" id="ARBA00022603"/>
    </source>
</evidence>
<dbReference type="eggNOG" id="arCOG02632">
    <property type="taxonomic scope" value="Archaea"/>
</dbReference>
<dbReference type="GO" id="GO:0009007">
    <property type="term" value="F:site-specific DNA-methyltransferase (adenine-specific) activity"/>
    <property type="evidence" value="ECO:0007669"/>
    <property type="project" value="UniProtKB-EC"/>
</dbReference>
<feature type="domain" description="N6 adenine-specific DNA methyltransferase N-terminal" evidence="9">
    <location>
        <begin position="91"/>
        <end position="222"/>
    </location>
</feature>
<dbReference type="Gene3D" id="1.20.1260.30">
    <property type="match status" value="1"/>
</dbReference>
<dbReference type="Pfam" id="PF12161">
    <property type="entry name" value="HsdM_N"/>
    <property type="match status" value="1"/>
</dbReference>
<gene>
    <name evidence="10" type="ordered locus">PTO0078</name>
</gene>
<dbReference type="InParanoid" id="Q6L2Y8"/>
<dbReference type="SMR" id="Q6L2Y8"/>
<dbReference type="GO" id="GO:0009307">
    <property type="term" value="P:DNA restriction-modification system"/>
    <property type="evidence" value="ECO:0007669"/>
    <property type="project" value="UniProtKB-KW"/>
</dbReference>
<dbReference type="PATRIC" id="fig|263820.9.peg.92"/>
<evidence type="ECO:0000259" key="9">
    <source>
        <dbReference type="Pfam" id="PF12161"/>
    </source>
</evidence>
<evidence type="ECO:0000256" key="3">
    <source>
        <dbReference type="ARBA" id="ARBA00022679"/>
    </source>
</evidence>
<sequence length="576" mass="67187">MADLNWIINRYNTMLSNFNDRQFSRDEVIKLLKEKYNDNEGTVDTLISEMKKQELISSYQNEYDKRSVLYKLNKDFGLLKYTNNKITRSDLESMLKKAADLIRTRVDYKYILILLFLKRISDKWEEEYNKALNELVDNGLNESEAKEEAKDEIYHEFNLPEDALWNNIRKDVNTLPEKLARALKTIAEMNPDLKNVIDNIDFMTFTTNSENSQILRQLVELFSEQELNNVSPDILGDAYEWILRYFLPQKAKEGEIYTPREVIKLLMNLLDPKPGDYIYDPACGTAGMLITAYYYVKDKYGKDYANKLFLYGQEANTTIYAVSKMNLYIHGIDDTNLSSGDTLLHPKNIDENKFDIVVANPPWNQDGYDENVLKTGEYLNRYKYGFTNSSSADWAWIQHMLYTSKSKVGIILDTGSLFRSGKELAIRSKIIDNDFVESVILLPEKIFYNTGSPSVIIILNKNKKIRNKILFIDASKEFIKHPEIRKLNTLSDDNINKITEAYKQFKNIDNFASVVDLNKIKENNYDLNIPLYIDNKENNDKIDIKNVLSEIKDLDLKLDNVNKKLDDYLMELGYYE</sequence>
<accession>Q6L2Y8</accession>
<evidence type="ECO:0000256" key="1">
    <source>
        <dbReference type="ARBA" id="ARBA00011900"/>
    </source>
</evidence>
<dbReference type="Gene3D" id="3.40.50.150">
    <property type="entry name" value="Vaccinia Virus protein VP39"/>
    <property type="match status" value="1"/>
</dbReference>
<dbReference type="GO" id="GO:0016787">
    <property type="term" value="F:hydrolase activity"/>
    <property type="evidence" value="ECO:0007669"/>
    <property type="project" value="UniProtKB-KW"/>
</dbReference>
<dbReference type="PANTHER" id="PTHR42933:SF3">
    <property type="entry name" value="TYPE I RESTRICTION ENZYME MJAVIII METHYLASE SUBUNIT"/>
    <property type="match status" value="1"/>
</dbReference>
<evidence type="ECO:0000313" key="10">
    <source>
        <dbReference type="EMBL" id="AAT42663.1"/>
    </source>
</evidence>
<evidence type="ECO:0000259" key="8">
    <source>
        <dbReference type="Pfam" id="PF02384"/>
    </source>
</evidence>
<feature type="domain" description="DNA methylase adenine-specific" evidence="8">
    <location>
        <begin position="231"/>
        <end position="540"/>
    </location>
</feature>
<dbReference type="GO" id="GO:0003677">
    <property type="term" value="F:DNA binding"/>
    <property type="evidence" value="ECO:0007669"/>
    <property type="project" value="InterPro"/>
</dbReference>
<dbReference type="GO" id="GO:0008170">
    <property type="term" value="F:N-methyltransferase activity"/>
    <property type="evidence" value="ECO:0007669"/>
    <property type="project" value="InterPro"/>
</dbReference>
<protein>
    <recommendedName>
        <fullName evidence="1">site-specific DNA-methyltransferase (adenine-specific)</fullName>
        <ecNumber evidence="1">2.1.1.72</ecNumber>
    </recommendedName>
</protein>
<dbReference type="InterPro" id="IPR038333">
    <property type="entry name" value="T1MK-like_N_sf"/>
</dbReference>
<name>Q6L2Y8_PICTO</name>
<dbReference type="SUPFAM" id="SSF53335">
    <property type="entry name" value="S-adenosyl-L-methionine-dependent methyltransferases"/>
    <property type="match status" value="1"/>
</dbReference>
<evidence type="ECO:0000256" key="4">
    <source>
        <dbReference type="ARBA" id="ARBA00022691"/>
    </source>
</evidence>
<dbReference type="REBASE" id="8655">
    <property type="entry name" value="M.PtoORF78P"/>
</dbReference>
<dbReference type="RefSeq" id="WP_011176879.1">
    <property type="nucleotide sequence ID" value="NC_005877.1"/>
</dbReference>
<dbReference type="InterPro" id="IPR003356">
    <property type="entry name" value="DNA_methylase_A-5"/>
</dbReference>
<dbReference type="KEGG" id="pto:PTO0078"/>
<dbReference type="STRING" id="263820.PTO0078"/>
<dbReference type="InterPro" id="IPR029063">
    <property type="entry name" value="SAM-dependent_MTases_sf"/>
</dbReference>
<keyword evidence="5" id="KW-0680">Restriction system</keyword>
<keyword evidence="7" id="KW-0175">Coiled coil</keyword>
<keyword evidence="2" id="KW-0489">Methyltransferase</keyword>